<dbReference type="EMBL" id="NEDP02002239">
    <property type="protein sequence ID" value="OWF51496.1"/>
    <property type="molecule type" value="Genomic_DNA"/>
</dbReference>
<evidence type="ECO:0000256" key="9">
    <source>
        <dbReference type="ARBA" id="ARBA00023180"/>
    </source>
</evidence>
<organism evidence="11 12">
    <name type="scientific">Mizuhopecten yessoensis</name>
    <name type="common">Japanese scallop</name>
    <name type="synonym">Patinopecten yessoensis</name>
    <dbReference type="NCBI Taxonomy" id="6573"/>
    <lineage>
        <taxon>Eukaryota</taxon>
        <taxon>Metazoa</taxon>
        <taxon>Spiralia</taxon>
        <taxon>Lophotrochozoa</taxon>
        <taxon>Mollusca</taxon>
        <taxon>Bivalvia</taxon>
        <taxon>Autobranchia</taxon>
        <taxon>Pteriomorphia</taxon>
        <taxon>Pectinida</taxon>
        <taxon>Pectinoidea</taxon>
        <taxon>Pectinidae</taxon>
        <taxon>Mizuhopecten</taxon>
    </lineage>
</organism>
<keyword evidence="4 11" id="KW-0808">Transferase</keyword>
<dbReference type="InterPro" id="IPR003406">
    <property type="entry name" value="Glyco_trans_14"/>
</dbReference>
<evidence type="ECO:0000256" key="1">
    <source>
        <dbReference type="ARBA" id="ARBA00004606"/>
    </source>
</evidence>
<keyword evidence="12" id="KW-1185">Reference proteome</keyword>
<dbReference type="PANTHER" id="PTHR19297:SF185">
    <property type="entry name" value="BETA-1,3-GALACTOSYL-O-GLYCOSYL-GLYCOPROTEIN BETA-1,6-N-ACETYLGLUCOSAMINYLTRANSFERASE 3"/>
    <property type="match status" value="1"/>
</dbReference>
<sequence length="448" mass="52201">MAKYTKIKRYCIFVFLFAFAMELLQFLHTESWIKVKSICPSTICSKHGLLLSWMGSNKSVTHVLADEQAKQSHDIYHDRFHFVFPDLPRQSVLPVSCPLLFAGNKTEQKRAMLFKRSLQTTSSIYYQEQVQNCTIFKQSYITSYLTREEKEFPLAYSLLVYKDLMQVERLLRAIYRPQNVYCIHIDLTTAEDFRKTLSTIADCFDNVFITKRSVNVRWGTFTVLEPEILCMEELWKYKTWKYFINLTGQEFPLRTNGELVKILKIYNGTNDVAGTLKRANVRRWAKAGTPPAGITPGKGGVHITVNRHFVDYILHNQTAQAFLNWCRNTSVPDETFFASLNHNAHLGIPGSANGYVEPYIKNSRFKNWGTQPCAGRMVRSICIFGIGDLPVLSKRKELFANKFYMNYQTFTFDCMEELIYNRTKDGYFKKMDVNTTYYENLQFLKNRI</sequence>
<comment type="pathway">
    <text evidence="2">Protein modification; protein glycosylation.</text>
</comment>
<evidence type="ECO:0000256" key="4">
    <source>
        <dbReference type="ARBA" id="ARBA00022679"/>
    </source>
</evidence>
<evidence type="ECO:0000256" key="10">
    <source>
        <dbReference type="ARBA" id="ARBA00038150"/>
    </source>
</evidence>
<keyword evidence="9" id="KW-0325">Glycoprotein</keyword>
<evidence type="ECO:0000256" key="8">
    <source>
        <dbReference type="ARBA" id="ARBA00023136"/>
    </source>
</evidence>
<keyword evidence="3 11" id="KW-0328">Glycosyltransferase</keyword>
<evidence type="ECO:0000256" key="3">
    <source>
        <dbReference type="ARBA" id="ARBA00022676"/>
    </source>
</evidence>
<gene>
    <name evidence="11" type="ORF">KP79_PYT22221</name>
</gene>
<dbReference type="PANTHER" id="PTHR19297">
    <property type="entry name" value="GLYCOSYLTRANSFERASE 14 FAMILY MEMBER"/>
    <property type="match status" value="1"/>
</dbReference>
<dbReference type="STRING" id="6573.A0A210QRX9"/>
<keyword evidence="6" id="KW-0735">Signal-anchor</keyword>
<comment type="similarity">
    <text evidence="10">Belongs to the glycosyltransferase 14 family.</text>
</comment>
<evidence type="ECO:0000313" key="12">
    <source>
        <dbReference type="Proteomes" id="UP000242188"/>
    </source>
</evidence>
<name>A0A210QRX9_MIZYE</name>
<proteinExistence type="inferred from homology"/>
<accession>A0A210QRX9</accession>
<dbReference type="Proteomes" id="UP000242188">
    <property type="component" value="Unassembled WGS sequence"/>
</dbReference>
<evidence type="ECO:0000256" key="5">
    <source>
        <dbReference type="ARBA" id="ARBA00022692"/>
    </source>
</evidence>
<evidence type="ECO:0000256" key="6">
    <source>
        <dbReference type="ARBA" id="ARBA00022968"/>
    </source>
</evidence>
<evidence type="ECO:0000313" key="11">
    <source>
        <dbReference type="EMBL" id="OWF51496.1"/>
    </source>
</evidence>
<comment type="subcellular location">
    <subcellularLocation>
        <location evidence="1">Membrane</location>
        <topology evidence="1">Single-pass type II membrane protein</topology>
    </subcellularLocation>
</comment>
<reference evidence="11 12" key="1">
    <citation type="journal article" date="2017" name="Nat. Ecol. Evol.">
        <title>Scallop genome provides insights into evolution of bilaterian karyotype and development.</title>
        <authorList>
            <person name="Wang S."/>
            <person name="Zhang J."/>
            <person name="Jiao W."/>
            <person name="Li J."/>
            <person name="Xun X."/>
            <person name="Sun Y."/>
            <person name="Guo X."/>
            <person name="Huan P."/>
            <person name="Dong B."/>
            <person name="Zhang L."/>
            <person name="Hu X."/>
            <person name="Sun X."/>
            <person name="Wang J."/>
            <person name="Zhao C."/>
            <person name="Wang Y."/>
            <person name="Wang D."/>
            <person name="Huang X."/>
            <person name="Wang R."/>
            <person name="Lv J."/>
            <person name="Li Y."/>
            <person name="Zhang Z."/>
            <person name="Liu B."/>
            <person name="Lu W."/>
            <person name="Hui Y."/>
            <person name="Liang J."/>
            <person name="Zhou Z."/>
            <person name="Hou R."/>
            <person name="Li X."/>
            <person name="Liu Y."/>
            <person name="Li H."/>
            <person name="Ning X."/>
            <person name="Lin Y."/>
            <person name="Zhao L."/>
            <person name="Xing Q."/>
            <person name="Dou J."/>
            <person name="Li Y."/>
            <person name="Mao J."/>
            <person name="Guo H."/>
            <person name="Dou H."/>
            <person name="Li T."/>
            <person name="Mu C."/>
            <person name="Jiang W."/>
            <person name="Fu Q."/>
            <person name="Fu X."/>
            <person name="Miao Y."/>
            <person name="Liu J."/>
            <person name="Yu Q."/>
            <person name="Li R."/>
            <person name="Liao H."/>
            <person name="Li X."/>
            <person name="Kong Y."/>
            <person name="Jiang Z."/>
            <person name="Chourrout D."/>
            <person name="Li R."/>
            <person name="Bao Z."/>
        </authorList>
    </citation>
    <scope>NUCLEOTIDE SEQUENCE [LARGE SCALE GENOMIC DNA]</scope>
    <source>
        <strain evidence="11 12">PY_sf001</strain>
    </source>
</reference>
<protein>
    <submittedName>
        <fullName evidence="11">Beta-1,3-galactosyl-O-glycosyl-glycoprotein beta-1,6-N-acetylglucosaminyltransferase</fullName>
    </submittedName>
</protein>
<comment type="caution">
    <text evidence="11">The sequence shown here is derived from an EMBL/GenBank/DDBJ whole genome shotgun (WGS) entry which is preliminary data.</text>
</comment>
<keyword evidence="5" id="KW-0812">Transmembrane</keyword>
<dbReference type="AlphaFoldDB" id="A0A210QRX9"/>
<keyword evidence="7" id="KW-1133">Transmembrane helix</keyword>
<dbReference type="OrthoDB" id="2019572at2759"/>
<keyword evidence="8" id="KW-0472">Membrane</keyword>
<dbReference type="GO" id="GO:0016020">
    <property type="term" value="C:membrane"/>
    <property type="evidence" value="ECO:0007669"/>
    <property type="project" value="UniProtKB-SubCell"/>
</dbReference>
<dbReference type="Pfam" id="PF02485">
    <property type="entry name" value="Branch"/>
    <property type="match status" value="1"/>
</dbReference>
<evidence type="ECO:0000256" key="2">
    <source>
        <dbReference type="ARBA" id="ARBA00004922"/>
    </source>
</evidence>
<dbReference type="GO" id="GO:0008375">
    <property type="term" value="F:acetylglucosaminyltransferase activity"/>
    <property type="evidence" value="ECO:0007669"/>
    <property type="project" value="TreeGrafter"/>
</dbReference>
<evidence type="ECO:0000256" key="7">
    <source>
        <dbReference type="ARBA" id="ARBA00022989"/>
    </source>
</evidence>